<evidence type="ECO:0000256" key="9">
    <source>
        <dbReference type="PROSITE-ProRule" id="PRU10141"/>
    </source>
</evidence>
<dbReference type="CDD" id="cd06577">
    <property type="entry name" value="PASTA_pknB"/>
    <property type="match status" value="4"/>
</dbReference>
<accession>A0ABV0EYE3</accession>
<keyword evidence="2" id="KW-0723">Serine/threonine-protein kinase</keyword>
<reference evidence="14 15" key="2">
    <citation type="submission" date="2024-02" db="EMBL/GenBank/DDBJ databases">
        <title>The Genome Sequence of Enterococcus diestrammenae JM9A.</title>
        <authorList>
            <person name="Earl A."/>
            <person name="Manson A."/>
            <person name="Gilmore M."/>
            <person name="Sanders J."/>
            <person name="Shea T."/>
            <person name="Howe W."/>
            <person name="Livny J."/>
            <person name="Cuomo C."/>
            <person name="Neafsey D."/>
            <person name="Birren B."/>
        </authorList>
    </citation>
    <scope>NUCLEOTIDE SEQUENCE [LARGE SCALE GENOMIC DNA]</scope>
    <source>
        <strain evidence="14 15">JM9A</strain>
    </source>
</reference>
<keyword evidence="11" id="KW-1133">Transmembrane helix</keyword>
<dbReference type="PROSITE" id="PS50011">
    <property type="entry name" value="PROTEIN_KINASE_DOM"/>
    <property type="match status" value="1"/>
</dbReference>
<evidence type="ECO:0000256" key="8">
    <source>
        <dbReference type="ARBA" id="ARBA00048679"/>
    </source>
</evidence>
<proteinExistence type="predicted"/>
<dbReference type="Gene3D" id="1.10.510.10">
    <property type="entry name" value="Transferase(Phosphotransferase) domain 1"/>
    <property type="match status" value="1"/>
</dbReference>
<evidence type="ECO:0000259" key="13">
    <source>
        <dbReference type="PROSITE" id="PS51178"/>
    </source>
</evidence>
<comment type="catalytic activity">
    <reaction evidence="8">
        <text>L-seryl-[protein] + ATP = O-phospho-L-seryl-[protein] + ADP + H(+)</text>
        <dbReference type="Rhea" id="RHEA:17989"/>
        <dbReference type="Rhea" id="RHEA-COMP:9863"/>
        <dbReference type="Rhea" id="RHEA-COMP:11604"/>
        <dbReference type="ChEBI" id="CHEBI:15378"/>
        <dbReference type="ChEBI" id="CHEBI:29999"/>
        <dbReference type="ChEBI" id="CHEBI:30616"/>
        <dbReference type="ChEBI" id="CHEBI:83421"/>
        <dbReference type="ChEBI" id="CHEBI:456216"/>
        <dbReference type="EC" id="2.7.11.1"/>
    </reaction>
</comment>
<dbReference type="InterPro" id="IPR000719">
    <property type="entry name" value="Prot_kinase_dom"/>
</dbReference>
<keyword evidence="3" id="KW-0808">Transferase</keyword>
<keyword evidence="11" id="KW-0472">Membrane</keyword>
<feature type="region of interest" description="Disordered" evidence="10">
    <location>
        <begin position="738"/>
        <end position="759"/>
    </location>
</feature>
<evidence type="ECO:0000256" key="2">
    <source>
        <dbReference type="ARBA" id="ARBA00022527"/>
    </source>
</evidence>
<protein>
    <recommendedName>
        <fullName evidence="1">non-specific serine/threonine protein kinase</fullName>
        <ecNumber evidence="1">2.7.11.1</ecNumber>
    </recommendedName>
</protein>
<evidence type="ECO:0000256" key="5">
    <source>
        <dbReference type="ARBA" id="ARBA00022777"/>
    </source>
</evidence>
<evidence type="ECO:0000256" key="6">
    <source>
        <dbReference type="ARBA" id="ARBA00022840"/>
    </source>
</evidence>
<sequence>MIEIGKKINGRYQIIGNIGSGGMANVYLARDLILDREVAVKVLRFDFQNDQAAIRRFQREALASTELVHPNIVSVYDVGEEDGMQYLVMEYVKGMDLKRYIKSHYPIPYLTVVEIMQQILSAIALAHQHRIIHRDLKPQNILINEDGVVKIADFGIAIALSETSITQTNTMLGSVHYLSPEQARGSMATHQSDIYAIGIILYEMLCGKVPFDGESAVTIALKHFQDEIPSVRLADPNVPQSLENVVLHATAKDPADRYQTADEMNNDISSALNPDRLNEPRWQPHAMLDETVQLTPIAGDSAIAGEDSQPTGPVAAAVTPAEMAETLASPGPDPEKKRKKWWLIIPILLVLFAGAGLAYAVFGGGNDEVTVPDVSDLTESAARDTLEKNGLTVNDDTEEIPSDTIEANRVVKTSPASGDTVKEKAEITLYLSSGTKKIPMEDYRGQTQEDAEAALKELGFKESAIDVQQDYSDEYDAGEVMAQDPAPDTEISPKDDSVTLTISLGIKPIVMANYLGLTPDAVKSSLTSLGVSADDITIEYDYTDQVAKGSVARTTPAEGEEVIPGSTAITLVVSSGSGKVTLPELKNMTETQARNQLKELQLEVTTEEGDYREDVAKGSVLESDPPSGSELNIGDTVKLILSKGKEPEPEEESFTVKYQATYTGETTPSSSESSTDDDDKNNSSSAPIAGSQDITIWLDDEKHDKQEVANFTVTEGGRQQTGSFTVTVKKGEKATVYYQRDDGEEQSQEVSGETTLEVR</sequence>
<feature type="binding site" evidence="9">
    <location>
        <position position="41"/>
    </location>
    <ligand>
        <name>ATP</name>
        <dbReference type="ChEBI" id="CHEBI:30616"/>
    </ligand>
</feature>
<feature type="domain" description="PASTA" evidence="13">
    <location>
        <begin position="576"/>
        <end position="643"/>
    </location>
</feature>
<dbReference type="EC" id="2.7.11.1" evidence="1"/>
<dbReference type="PANTHER" id="PTHR43289">
    <property type="entry name" value="MITOGEN-ACTIVATED PROTEIN KINASE KINASE KINASE 20-RELATED"/>
    <property type="match status" value="1"/>
</dbReference>
<gene>
    <name evidence="14" type="ORF">BAU18_000381</name>
</gene>
<feature type="compositionally biased region" description="Polar residues" evidence="10">
    <location>
        <begin position="656"/>
        <end position="668"/>
    </location>
</feature>
<keyword evidence="15" id="KW-1185">Reference proteome</keyword>
<dbReference type="SMART" id="SM00220">
    <property type="entry name" value="S_TKc"/>
    <property type="match status" value="1"/>
</dbReference>
<evidence type="ECO:0000313" key="14">
    <source>
        <dbReference type="EMBL" id="MEO1780830.1"/>
    </source>
</evidence>
<evidence type="ECO:0000256" key="10">
    <source>
        <dbReference type="SAM" id="MobiDB-lite"/>
    </source>
</evidence>
<dbReference type="PROSITE" id="PS00107">
    <property type="entry name" value="PROTEIN_KINASE_ATP"/>
    <property type="match status" value="1"/>
</dbReference>
<feature type="domain" description="Protein kinase" evidence="12">
    <location>
        <begin position="12"/>
        <end position="272"/>
    </location>
</feature>
<name>A0ABV0EYE3_9ENTE</name>
<dbReference type="PANTHER" id="PTHR43289:SF34">
    <property type="entry name" value="SERINE_THREONINE-PROTEIN KINASE YBDM-RELATED"/>
    <property type="match status" value="1"/>
</dbReference>
<dbReference type="InterPro" id="IPR005543">
    <property type="entry name" value="PASTA_dom"/>
</dbReference>
<dbReference type="RefSeq" id="WP_161870070.1">
    <property type="nucleotide sequence ID" value="NZ_MAEI02000001.1"/>
</dbReference>
<dbReference type="Pfam" id="PF03793">
    <property type="entry name" value="PASTA"/>
    <property type="match status" value="4"/>
</dbReference>
<comment type="caution">
    <text evidence="14">The sequence shown here is derived from an EMBL/GenBank/DDBJ whole genome shotgun (WGS) entry which is preliminary data.</text>
</comment>
<dbReference type="Gene3D" id="3.30.10.20">
    <property type="match status" value="4"/>
</dbReference>
<evidence type="ECO:0000256" key="3">
    <source>
        <dbReference type="ARBA" id="ARBA00022679"/>
    </source>
</evidence>
<feature type="transmembrane region" description="Helical" evidence="11">
    <location>
        <begin position="341"/>
        <end position="362"/>
    </location>
</feature>
<dbReference type="Pfam" id="PF00069">
    <property type="entry name" value="Pkinase"/>
    <property type="match status" value="1"/>
</dbReference>
<evidence type="ECO:0000256" key="4">
    <source>
        <dbReference type="ARBA" id="ARBA00022741"/>
    </source>
</evidence>
<dbReference type="CDD" id="cd14014">
    <property type="entry name" value="STKc_PknB_like"/>
    <property type="match status" value="1"/>
</dbReference>
<dbReference type="SMART" id="SM00740">
    <property type="entry name" value="PASTA"/>
    <property type="match status" value="4"/>
</dbReference>
<dbReference type="NCBIfam" id="NF033483">
    <property type="entry name" value="PknB_PASTA_kin"/>
    <property type="match status" value="1"/>
</dbReference>
<feature type="region of interest" description="Disordered" evidence="10">
    <location>
        <begin position="602"/>
        <end position="699"/>
    </location>
</feature>
<feature type="compositionally biased region" description="Polar residues" evidence="10">
    <location>
        <begin position="748"/>
        <end position="759"/>
    </location>
</feature>
<dbReference type="EMBL" id="MAEI02000001">
    <property type="protein sequence ID" value="MEO1780830.1"/>
    <property type="molecule type" value="Genomic_DNA"/>
</dbReference>
<evidence type="ECO:0000313" key="15">
    <source>
        <dbReference type="Proteomes" id="UP001429357"/>
    </source>
</evidence>
<dbReference type="Gene3D" id="3.30.200.20">
    <property type="entry name" value="Phosphorylase Kinase, domain 1"/>
    <property type="match status" value="1"/>
</dbReference>
<feature type="domain" description="PASTA" evidence="13">
    <location>
        <begin position="434"/>
        <end position="504"/>
    </location>
</feature>
<keyword evidence="5" id="KW-0418">Kinase</keyword>
<feature type="domain" description="PASTA" evidence="13">
    <location>
        <begin position="505"/>
        <end position="575"/>
    </location>
</feature>
<feature type="domain" description="PASTA" evidence="13">
    <location>
        <begin position="365"/>
        <end position="433"/>
    </location>
</feature>
<evidence type="ECO:0000259" key="12">
    <source>
        <dbReference type="PROSITE" id="PS50011"/>
    </source>
</evidence>
<organism evidence="14 15">
    <name type="scientific">Enterococcus diestrammenae</name>
    <dbReference type="NCBI Taxonomy" id="1155073"/>
    <lineage>
        <taxon>Bacteria</taxon>
        <taxon>Bacillati</taxon>
        <taxon>Bacillota</taxon>
        <taxon>Bacilli</taxon>
        <taxon>Lactobacillales</taxon>
        <taxon>Enterococcaceae</taxon>
        <taxon>Enterococcus</taxon>
    </lineage>
</organism>
<dbReference type="SUPFAM" id="SSF56112">
    <property type="entry name" value="Protein kinase-like (PK-like)"/>
    <property type="match status" value="1"/>
</dbReference>
<evidence type="ECO:0000256" key="1">
    <source>
        <dbReference type="ARBA" id="ARBA00012513"/>
    </source>
</evidence>
<dbReference type="InterPro" id="IPR011009">
    <property type="entry name" value="Kinase-like_dom_sf"/>
</dbReference>
<keyword evidence="11" id="KW-0812">Transmembrane</keyword>
<dbReference type="PROSITE" id="PS51178">
    <property type="entry name" value="PASTA"/>
    <property type="match status" value="4"/>
</dbReference>
<keyword evidence="4 9" id="KW-0547">Nucleotide-binding</keyword>
<reference evidence="15" key="1">
    <citation type="submission" date="2016-06" db="EMBL/GenBank/DDBJ databases">
        <title>Four novel species of enterococci isolated from chicken manure.</title>
        <authorList>
            <person name="Van Tyne D."/>
        </authorList>
    </citation>
    <scope>NUCLEOTIDE SEQUENCE [LARGE SCALE GENOMIC DNA]</scope>
    <source>
        <strain evidence="15">JM9A</strain>
    </source>
</reference>
<dbReference type="InterPro" id="IPR017441">
    <property type="entry name" value="Protein_kinase_ATP_BS"/>
</dbReference>
<comment type="catalytic activity">
    <reaction evidence="7">
        <text>L-threonyl-[protein] + ATP = O-phospho-L-threonyl-[protein] + ADP + H(+)</text>
        <dbReference type="Rhea" id="RHEA:46608"/>
        <dbReference type="Rhea" id="RHEA-COMP:11060"/>
        <dbReference type="Rhea" id="RHEA-COMP:11605"/>
        <dbReference type="ChEBI" id="CHEBI:15378"/>
        <dbReference type="ChEBI" id="CHEBI:30013"/>
        <dbReference type="ChEBI" id="CHEBI:30616"/>
        <dbReference type="ChEBI" id="CHEBI:61977"/>
        <dbReference type="ChEBI" id="CHEBI:456216"/>
        <dbReference type="EC" id="2.7.11.1"/>
    </reaction>
</comment>
<dbReference type="InterPro" id="IPR008271">
    <property type="entry name" value="Ser/Thr_kinase_AS"/>
</dbReference>
<evidence type="ECO:0000256" key="11">
    <source>
        <dbReference type="SAM" id="Phobius"/>
    </source>
</evidence>
<dbReference type="PROSITE" id="PS00108">
    <property type="entry name" value="PROTEIN_KINASE_ST"/>
    <property type="match status" value="1"/>
</dbReference>
<evidence type="ECO:0000256" key="7">
    <source>
        <dbReference type="ARBA" id="ARBA00047899"/>
    </source>
</evidence>
<dbReference type="Proteomes" id="UP001429357">
    <property type="component" value="Unassembled WGS sequence"/>
</dbReference>
<keyword evidence="6 9" id="KW-0067">ATP-binding</keyword>